<dbReference type="AlphaFoldDB" id="A0A0C2YZN5"/>
<dbReference type="FunCoup" id="A0A0C2YZN5">
    <property type="interactions" value="415"/>
</dbReference>
<evidence type="ECO:0000313" key="3">
    <source>
        <dbReference type="Proteomes" id="UP000053989"/>
    </source>
</evidence>
<protein>
    <recommendedName>
        <fullName evidence="4">TAP42-like protein</fullName>
    </recommendedName>
</protein>
<dbReference type="STRING" id="1036808.A0A0C2YZN5"/>
<dbReference type="PANTHER" id="PTHR10933:SF9">
    <property type="entry name" value="IMMUNOGLOBULIN-BINDING PROTEIN 1"/>
    <property type="match status" value="1"/>
</dbReference>
<evidence type="ECO:0000313" key="2">
    <source>
        <dbReference type="EMBL" id="KIM55038.1"/>
    </source>
</evidence>
<feature type="compositionally biased region" description="Basic and acidic residues" evidence="1">
    <location>
        <begin position="359"/>
        <end position="370"/>
    </location>
</feature>
<dbReference type="GO" id="GO:0035303">
    <property type="term" value="P:regulation of dephosphorylation"/>
    <property type="evidence" value="ECO:0007669"/>
    <property type="project" value="TreeGrafter"/>
</dbReference>
<gene>
    <name evidence="2" type="ORF">SCLCIDRAFT_135558</name>
</gene>
<proteinExistence type="predicted"/>
<dbReference type="Gene3D" id="1.25.40.540">
    <property type="entry name" value="TAP42-like family"/>
    <property type="match status" value="1"/>
</dbReference>
<keyword evidence="3" id="KW-1185">Reference proteome</keyword>
<dbReference type="GO" id="GO:0005829">
    <property type="term" value="C:cytosol"/>
    <property type="evidence" value="ECO:0007669"/>
    <property type="project" value="TreeGrafter"/>
</dbReference>
<dbReference type="GO" id="GO:0051721">
    <property type="term" value="F:protein phosphatase 2A binding"/>
    <property type="evidence" value="ECO:0007669"/>
    <property type="project" value="TreeGrafter"/>
</dbReference>
<evidence type="ECO:0000256" key="1">
    <source>
        <dbReference type="SAM" id="MobiDB-lite"/>
    </source>
</evidence>
<dbReference type="Proteomes" id="UP000053989">
    <property type="component" value="Unassembled WGS sequence"/>
</dbReference>
<sequence length="389" mass="44000">MHMSNLPLPALYSRTLANASKAAALPTIDDETQQLIQSVLTDLQQVDARTNALSLFSKNETLEDISTKDLVYLTVPFILSEVENRMKLSDWNERVARLSQVQKHLKTFISSLESYGVVPDTEHTLYTQPSPIKDPAKRREIKIKQFMAEKDLRAHIETVQRRRRQRPADGTSSNDFDLVRSLLPFVLVGSASDDEDDSETDDILRETSLLLLRLLYMHACSQLQSLDQEMELLRNAPPLRQPAPAVDECREKVTDQEAMWRLDPTPRVTGREQLLDSSGKPLQPFTILPGGTLDRSRLQAQVFGPSHRLPTMTVDEYLEIERQRGNILTGGGRQSEEKPTTSEQLLIDSEMDGTAFGEAKSEEKRLKDEQWAQFKDVNPKGAGNMMNRG</sequence>
<dbReference type="HOGENOM" id="CLU_041824_2_0_1"/>
<accession>A0A0C2YZN5</accession>
<dbReference type="PANTHER" id="PTHR10933">
    <property type="entry name" value="IMMUNOGLOBULIN-BINDING PROTEIN 1"/>
    <property type="match status" value="1"/>
</dbReference>
<dbReference type="Pfam" id="PF04177">
    <property type="entry name" value="TAP42"/>
    <property type="match status" value="1"/>
</dbReference>
<organism evidence="2 3">
    <name type="scientific">Scleroderma citrinum Foug A</name>
    <dbReference type="NCBI Taxonomy" id="1036808"/>
    <lineage>
        <taxon>Eukaryota</taxon>
        <taxon>Fungi</taxon>
        <taxon>Dikarya</taxon>
        <taxon>Basidiomycota</taxon>
        <taxon>Agaricomycotina</taxon>
        <taxon>Agaricomycetes</taxon>
        <taxon>Agaricomycetidae</taxon>
        <taxon>Boletales</taxon>
        <taxon>Sclerodermatineae</taxon>
        <taxon>Sclerodermataceae</taxon>
        <taxon>Scleroderma</taxon>
    </lineage>
</organism>
<dbReference type="OrthoDB" id="10261753at2759"/>
<evidence type="ECO:0008006" key="4">
    <source>
        <dbReference type="Google" id="ProtNLM"/>
    </source>
</evidence>
<dbReference type="InParanoid" id="A0A0C2YZN5"/>
<reference evidence="3" key="2">
    <citation type="submission" date="2015-01" db="EMBL/GenBank/DDBJ databases">
        <title>Evolutionary Origins and Diversification of the Mycorrhizal Mutualists.</title>
        <authorList>
            <consortium name="DOE Joint Genome Institute"/>
            <consortium name="Mycorrhizal Genomics Consortium"/>
            <person name="Kohler A."/>
            <person name="Kuo A."/>
            <person name="Nagy L.G."/>
            <person name="Floudas D."/>
            <person name="Copeland A."/>
            <person name="Barry K.W."/>
            <person name="Cichocki N."/>
            <person name="Veneault-Fourrey C."/>
            <person name="LaButti K."/>
            <person name="Lindquist E.A."/>
            <person name="Lipzen A."/>
            <person name="Lundell T."/>
            <person name="Morin E."/>
            <person name="Murat C."/>
            <person name="Riley R."/>
            <person name="Ohm R."/>
            <person name="Sun H."/>
            <person name="Tunlid A."/>
            <person name="Henrissat B."/>
            <person name="Grigoriev I.V."/>
            <person name="Hibbett D.S."/>
            <person name="Martin F."/>
        </authorList>
    </citation>
    <scope>NUCLEOTIDE SEQUENCE [LARGE SCALE GENOMIC DNA]</scope>
    <source>
        <strain evidence="3">Foug A</strain>
    </source>
</reference>
<reference evidence="2 3" key="1">
    <citation type="submission" date="2014-04" db="EMBL/GenBank/DDBJ databases">
        <authorList>
            <consortium name="DOE Joint Genome Institute"/>
            <person name="Kuo A."/>
            <person name="Kohler A."/>
            <person name="Nagy L.G."/>
            <person name="Floudas D."/>
            <person name="Copeland A."/>
            <person name="Barry K.W."/>
            <person name="Cichocki N."/>
            <person name="Veneault-Fourrey C."/>
            <person name="LaButti K."/>
            <person name="Lindquist E.A."/>
            <person name="Lipzen A."/>
            <person name="Lundell T."/>
            <person name="Morin E."/>
            <person name="Murat C."/>
            <person name="Sun H."/>
            <person name="Tunlid A."/>
            <person name="Henrissat B."/>
            <person name="Grigoriev I.V."/>
            <person name="Hibbett D.S."/>
            <person name="Martin F."/>
            <person name="Nordberg H.P."/>
            <person name="Cantor M.N."/>
            <person name="Hua S.X."/>
        </authorList>
    </citation>
    <scope>NUCLEOTIDE SEQUENCE [LARGE SCALE GENOMIC DNA]</scope>
    <source>
        <strain evidence="2 3">Foug A</strain>
    </source>
</reference>
<dbReference type="EMBL" id="KN822142">
    <property type="protein sequence ID" value="KIM55038.1"/>
    <property type="molecule type" value="Genomic_DNA"/>
</dbReference>
<dbReference type="GO" id="GO:0009966">
    <property type="term" value="P:regulation of signal transduction"/>
    <property type="evidence" value="ECO:0007669"/>
    <property type="project" value="InterPro"/>
</dbReference>
<dbReference type="InterPro" id="IPR007304">
    <property type="entry name" value="TAP46-like"/>
</dbReference>
<name>A0A0C2YZN5_9AGAM</name>
<feature type="region of interest" description="Disordered" evidence="1">
    <location>
        <begin position="325"/>
        <end position="389"/>
    </location>
</feature>
<dbReference type="InterPro" id="IPR038511">
    <property type="entry name" value="TAP42/TAP46-like_sf"/>
</dbReference>